<accession>A0AAD5T3Y2</accession>
<dbReference type="EMBL" id="JADGJH010000605">
    <property type="protein sequence ID" value="KAJ3125502.1"/>
    <property type="molecule type" value="Genomic_DNA"/>
</dbReference>
<proteinExistence type="predicted"/>
<organism evidence="1 2">
    <name type="scientific">Physocladia obscura</name>
    <dbReference type="NCBI Taxonomy" id="109957"/>
    <lineage>
        <taxon>Eukaryota</taxon>
        <taxon>Fungi</taxon>
        <taxon>Fungi incertae sedis</taxon>
        <taxon>Chytridiomycota</taxon>
        <taxon>Chytridiomycota incertae sedis</taxon>
        <taxon>Chytridiomycetes</taxon>
        <taxon>Chytridiales</taxon>
        <taxon>Chytriomycetaceae</taxon>
        <taxon>Physocladia</taxon>
    </lineage>
</organism>
<evidence type="ECO:0000313" key="2">
    <source>
        <dbReference type="Proteomes" id="UP001211907"/>
    </source>
</evidence>
<dbReference type="AlphaFoldDB" id="A0AAD5T3Y2"/>
<comment type="caution">
    <text evidence="1">The sequence shown here is derived from an EMBL/GenBank/DDBJ whole genome shotgun (WGS) entry which is preliminary data.</text>
</comment>
<dbReference type="Proteomes" id="UP001211907">
    <property type="component" value="Unassembled WGS sequence"/>
</dbReference>
<reference evidence="1" key="1">
    <citation type="submission" date="2020-05" db="EMBL/GenBank/DDBJ databases">
        <title>Phylogenomic resolution of chytrid fungi.</title>
        <authorList>
            <person name="Stajich J.E."/>
            <person name="Amses K."/>
            <person name="Simmons R."/>
            <person name="Seto K."/>
            <person name="Myers J."/>
            <person name="Bonds A."/>
            <person name="Quandt C.A."/>
            <person name="Barry K."/>
            <person name="Liu P."/>
            <person name="Grigoriev I."/>
            <person name="Longcore J.E."/>
            <person name="James T.Y."/>
        </authorList>
    </citation>
    <scope>NUCLEOTIDE SEQUENCE</scope>
    <source>
        <strain evidence="1">JEL0513</strain>
    </source>
</reference>
<evidence type="ECO:0000313" key="1">
    <source>
        <dbReference type="EMBL" id="KAJ3125502.1"/>
    </source>
</evidence>
<keyword evidence="2" id="KW-1185">Reference proteome</keyword>
<protein>
    <submittedName>
        <fullName evidence="1">Uncharacterized protein</fullName>
    </submittedName>
</protein>
<gene>
    <name evidence="1" type="ORF">HK100_010757</name>
</gene>
<name>A0AAD5T3Y2_9FUNG</name>
<sequence length="280" mass="32363">MKVPDEIVILFGLSLCTPNSIDGVKYLLRFKQSSSRIYAVLSQNKTLWQRHFEYLFTRAISFASRKLAAECISLNIVHLVRISDSILERECHERVFNLRLQSTLLDILYIFTYAAHFDDDAKTRINENGFIREKLSEILRVEGFLQNIVNDEPWNSFENPQPVKYAFLLLALVLRLPFKDCVPINILKPRICHNLRSCAQPNMTEFLENFLAGEWAGFYADYRLDLTEESEIRKCDGPMTNVKFSWDDHVAELLKKKLIAPVLGFTGTGRDDFGKFGKNV</sequence>